<dbReference type="Pfam" id="PF00903">
    <property type="entry name" value="Glyoxalase"/>
    <property type="match status" value="1"/>
</dbReference>
<feature type="binding site" evidence="1">
    <location>
        <position position="568"/>
    </location>
    <ligand>
        <name>Mg(2+)</name>
        <dbReference type="ChEBI" id="CHEBI:18420"/>
    </ligand>
</feature>
<evidence type="ECO:0000313" key="4">
    <source>
        <dbReference type="Proteomes" id="UP000199025"/>
    </source>
</evidence>
<dbReference type="GO" id="GO:0046565">
    <property type="term" value="F:3-dehydroshikimate dehydratase activity"/>
    <property type="evidence" value="ECO:0007669"/>
    <property type="project" value="UniProtKB-UniRule"/>
</dbReference>
<dbReference type="GO" id="GO:0046279">
    <property type="term" value="P:3,4-dihydroxybenzoate biosynthetic process"/>
    <property type="evidence" value="ECO:0007669"/>
    <property type="project" value="UniProtKB-UniRule"/>
</dbReference>
<evidence type="ECO:0000259" key="2">
    <source>
        <dbReference type="PROSITE" id="PS51819"/>
    </source>
</evidence>
<keyword evidence="1" id="KW-0456">Lyase</keyword>
<feature type="domain" description="VOC" evidence="2">
    <location>
        <begin position="414"/>
        <end position="558"/>
    </location>
</feature>
<comment type="cofactor">
    <cofactor evidence="1">
        <name>a divalent metal cation</name>
        <dbReference type="ChEBI" id="CHEBI:60240"/>
    </cofactor>
</comment>
<keyword evidence="3" id="KW-0560">Oxidoreductase</keyword>
<dbReference type="Pfam" id="PF14696">
    <property type="entry name" value="Glyoxalase_5"/>
    <property type="match status" value="1"/>
</dbReference>
<dbReference type="InterPro" id="IPR004360">
    <property type="entry name" value="Glyas_Fos-R_dOase_dom"/>
</dbReference>
<gene>
    <name evidence="3" type="ORF">SAMN05421835_105270</name>
</gene>
<accession>A0A1I3RH40</accession>
<dbReference type="InterPro" id="IPR013022">
    <property type="entry name" value="Xyl_isomerase-like_TIM-brl"/>
</dbReference>
<feature type="binding site" evidence="1">
    <location>
        <position position="417"/>
    </location>
    <ligand>
        <name>Mg(2+)</name>
        <dbReference type="ChEBI" id="CHEBI:18420"/>
    </ligand>
</feature>
<feature type="binding site" evidence="1">
    <location>
        <position position="243"/>
    </location>
    <ligand>
        <name>a divalent metal cation</name>
        <dbReference type="ChEBI" id="CHEBI:60240"/>
        <note>catalytic</note>
    </ligand>
</feature>
<dbReference type="PROSITE" id="PS51819">
    <property type="entry name" value="VOC"/>
    <property type="match status" value="1"/>
</dbReference>
<dbReference type="InterPro" id="IPR050312">
    <property type="entry name" value="IolE/XylAMocC-like"/>
</dbReference>
<name>A0A1I3RH40_9PSEU</name>
<evidence type="ECO:0000313" key="3">
    <source>
        <dbReference type="EMBL" id="SFJ44607.1"/>
    </source>
</evidence>
<sequence length="602" mass="65117">MSRTDRRSIATVCLSGTLEDKLTAAAAAGFDGVEIFDNDLIASPESPAALRKHCEELGLSIELYQPFRDFEAVPPDVLASNLRRAERKFDVMEQLGADTLLVCSTVSPDAVDDDDLAAEQLHLLASRAAERGIRIAYEALAWGRFVNTYDHSWRIVRRADHPALGLCLDSFHILSRGTDLAGIRTIPASKLFFLQLADAPRLDMNVLQWSRHYRLFPGQGSFDLPGFLRAVLAAGYDGPLSLEVFNDVFRQADPRPAAVDAMRSLVSLQEAVGHTDIPAPPELAGHSFVELSAAGPETAATLAALGLTHAGQHRSKPVQLWQQGNVRVLLNSADASGGTRIGAIAVDSADPAASADRAEKLLAPKLPREHRADEADLTAVEAPDGTAVFLTRTDAWLADFTPVDGPRHDTGLTGIDHVALTQPFDHFDGAALFYRSVLGLRPEAAAEFAAPFGLVRSLPMADPGHRVRLALSVAVLRRGEWAPGVQDPQHIALASEDVVASAERMRALGLRTLEIPDNYYDDLDARLELPAGLLAKLREHSILYDRDERGEFLHFCTPLGTGSRVFFEVVQRIGGYAGYGAANAPVRMAAHRRARLGGAPTS</sequence>
<dbReference type="Gene3D" id="3.20.20.150">
    <property type="entry name" value="Divalent-metal-dependent TIM barrel enzymes"/>
    <property type="match status" value="1"/>
</dbReference>
<feature type="binding site" evidence="1">
    <location>
        <position position="195"/>
    </location>
    <ligand>
        <name>a divalent metal cation</name>
        <dbReference type="ChEBI" id="CHEBI:60240"/>
        <note>catalytic</note>
    </ligand>
</feature>
<dbReference type="InterPro" id="IPR036237">
    <property type="entry name" value="Xyl_isomerase-like_sf"/>
</dbReference>
<dbReference type="RefSeq" id="WP_091506054.1">
    <property type="nucleotide sequence ID" value="NZ_CBDRCA010000015.1"/>
</dbReference>
<feature type="binding site" evidence="1">
    <location>
        <position position="169"/>
    </location>
    <ligand>
        <name>a divalent metal cation</name>
        <dbReference type="ChEBI" id="CHEBI:60240"/>
        <note>catalytic</note>
    </ligand>
</feature>
<dbReference type="STRING" id="115433.SAMN05421835_105270"/>
<keyword evidence="4" id="KW-1185">Reference proteome</keyword>
<dbReference type="GO" id="GO:0046872">
    <property type="term" value="F:metal ion binding"/>
    <property type="evidence" value="ECO:0007669"/>
    <property type="project" value="UniProtKB-UniRule"/>
</dbReference>
<feature type="binding site" evidence="1">
    <location>
        <position position="490"/>
    </location>
    <ligand>
        <name>Mg(2+)</name>
        <dbReference type="ChEBI" id="CHEBI:18420"/>
    </ligand>
</feature>
<dbReference type="UniPathway" id="UPA00088"/>
<dbReference type="Gene3D" id="3.10.180.10">
    <property type="entry name" value="2,3-Dihydroxybiphenyl 1,2-Dioxygenase, domain 1"/>
    <property type="match status" value="2"/>
</dbReference>
<comment type="function">
    <text evidence="1">Catalyzes the conversion of 3-dehydroshikimate to protocatechuate (3,4-dihydroxybenzoate), a common intermediate of quinate and shikimate degradation pathways.</text>
</comment>
<dbReference type="AlphaFoldDB" id="A0A1I3RH40"/>
<feature type="binding site" evidence="1">
    <location>
        <position position="138"/>
    </location>
    <ligand>
        <name>a divalent metal cation</name>
        <dbReference type="ChEBI" id="CHEBI:60240"/>
        <note>catalytic</note>
    </ligand>
</feature>
<dbReference type="PANTHER" id="PTHR12110:SF21">
    <property type="entry name" value="XYLOSE ISOMERASE-LIKE TIM BARREL DOMAIN-CONTAINING PROTEIN"/>
    <property type="match status" value="1"/>
</dbReference>
<reference evidence="3 4" key="1">
    <citation type="submission" date="2016-10" db="EMBL/GenBank/DDBJ databases">
        <authorList>
            <person name="de Groot N.N."/>
        </authorList>
    </citation>
    <scope>NUCLEOTIDE SEQUENCE [LARGE SCALE GENOMIC DNA]</scope>
    <source>
        <strain evidence="3 4">DSM 44468</strain>
    </source>
</reference>
<dbReference type="SUPFAM" id="SSF51658">
    <property type="entry name" value="Xylose isomerase-like"/>
    <property type="match status" value="1"/>
</dbReference>
<organism evidence="3 4">
    <name type="scientific">Amycolatopsis sacchari</name>
    <dbReference type="NCBI Taxonomy" id="115433"/>
    <lineage>
        <taxon>Bacteria</taxon>
        <taxon>Bacillati</taxon>
        <taxon>Actinomycetota</taxon>
        <taxon>Actinomycetes</taxon>
        <taxon>Pseudonocardiales</taxon>
        <taxon>Pseudonocardiaceae</taxon>
        <taxon>Amycolatopsis</taxon>
    </lineage>
</organism>
<dbReference type="SUPFAM" id="SSF54593">
    <property type="entry name" value="Glyoxalase/Bleomycin resistance protein/Dihydroxybiphenyl dioxygenase"/>
    <property type="match status" value="1"/>
</dbReference>
<comment type="catalytic activity">
    <reaction evidence="1">
        <text>3-dehydroshikimate = 3,4-dihydroxybenzoate + H2O</text>
        <dbReference type="Rhea" id="RHEA:24848"/>
        <dbReference type="ChEBI" id="CHEBI:15377"/>
        <dbReference type="ChEBI" id="CHEBI:16630"/>
        <dbReference type="ChEBI" id="CHEBI:36241"/>
        <dbReference type="EC" id="4.2.1.118"/>
    </reaction>
</comment>
<comment type="pathway">
    <text evidence="1">Aromatic compound metabolism; 3,4-dihydroxybenzoate biosynthesis.</text>
</comment>
<dbReference type="Pfam" id="PF01261">
    <property type="entry name" value="AP_endonuc_2"/>
    <property type="match status" value="1"/>
</dbReference>
<dbReference type="InterPro" id="IPR043700">
    <property type="entry name" value="DSD"/>
</dbReference>
<keyword evidence="3" id="KW-0223">Dioxygenase</keyword>
<dbReference type="PANTHER" id="PTHR12110">
    <property type="entry name" value="HYDROXYPYRUVATE ISOMERASE"/>
    <property type="match status" value="1"/>
</dbReference>
<dbReference type="EC" id="4.2.1.118" evidence="1"/>
<keyword evidence="1" id="KW-0479">Metal-binding</keyword>
<keyword evidence="3" id="KW-0670">Pyruvate</keyword>
<protein>
    <recommendedName>
        <fullName evidence="1">3-dehydroshikimate dehydratase</fullName>
        <shortName evidence="1">DSD</shortName>
        <ecNumber evidence="1">4.2.1.118</ecNumber>
    </recommendedName>
</protein>
<proteinExistence type="inferred from homology"/>
<comment type="similarity">
    <text evidence="1">Belongs to the bacterial two-domain DSD family.</text>
</comment>
<dbReference type="InterPro" id="IPR029068">
    <property type="entry name" value="Glyas_Bleomycin-R_OHBP_Dase"/>
</dbReference>
<dbReference type="InterPro" id="IPR037523">
    <property type="entry name" value="VOC_core"/>
</dbReference>
<dbReference type="EMBL" id="FORP01000005">
    <property type="protein sequence ID" value="SFJ44607.1"/>
    <property type="molecule type" value="Genomic_DNA"/>
</dbReference>
<evidence type="ECO:0000256" key="1">
    <source>
        <dbReference type="HAMAP-Rule" id="MF_02238"/>
    </source>
</evidence>
<dbReference type="HAMAP" id="MF_02238">
    <property type="entry name" value="DSD"/>
    <property type="match status" value="1"/>
</dbReference>
<dbReference type="OrthoDB" id="9780241at2"/>
<dbReference type="GO" id="GO:0051213">
    <property type="term" value="F:dioxygenase activity"/>
    <property type="evidence" value="ECO:0007669"/>
    <property type="project" value="UniProtKB-KW"/>
</dbReference>
<dbReference type="Proteomes" id="UP000199025">
    <property type="component" value="Unassembled WGS sequence"/>
</dbReference>